<keyword evidence="2" id="KW-1185">Reference proteome</keyword>
<accession>A0A6G1J5F0</accession>
<reference evidence="1" key="1">
    <citation type="journal article" date="2020" name="Stud. Mycol.">
        <title>101 Dothideomycetes genomes: a test case for predicting lifestyles and emergence of pathogens.</title>
        <authorList>
            <person name="Haridas S."/>
            <person name="Albert R."/>
            <person name="Binder M."/>
            <person name="Bloem J."/>
            <person name="Labutti K."/>
            <person name="Salamov A."/>
            <person name="Andreopoulos B."/>
            <person name="Baker S."/>
            <person name="Barry K."/>
            <person name="Bills G."/>
            <person name="Bluhm B."/>
            <person name="Cannon C."/>
            <person name="Castanera R."/>
            <person name="Culley D."/>
            <person name="Daum C."/>
            <person name="Ezra D."/>
            <person name="Gonzalez J."/>
            <person name="Henrissat B."/>
            <person name="Kuo A."/>
            <person name="Liang C."/>
            <person name="Lipzen A."/>
            <person name="Lutzoni F."/>
            <person name="Magnuson J."/>
            <person name="Mondo S."/>
            <person name="Nolan M."/>
            <person name="Ohm R."/>
            <person name="Pangilinan J."/>
            <person name="Park H.-J."/>
            <person name="Ramirez L."/>
            <person name="Alfaro M."/>
            <person name="Sun H."/>
            <person name="Tritt A."/>
            <person name="Yoshinaga Y."/>
            <person name="Zwiers L.-H."/>
            <person name="Turgeon B."/>
            <person name="Goodwin S."/>
            <person name="Spatafora J."/>
            <person name="Crous P."/>
            <person name="Grigoriev I."/>
        </authorList>
    </citation>
    <scope>NUCLEOTIDE SEQUENCE</scope>
    <source>
        <strain evidence="1">CBS 122367</strain>
    </source>
</reference>
<proteinExistence type="predicted"/>
<gene>
    <name evidence="1" type="ORF">K458DRAFT_417516</name>
</gene>
<dbReference type="Proteomes" id="UP000799291">
    <property type="component" value="Unassembled WGS sequence"/>
</dbReference>
<evidence type="ECO:0000313" key="2">
    <source>
        <dbReference type="Proteomes" id="UP000799291"/>
    </source>
</evidence>
<dbReference type="EMBL" id="MU005579">
    <property type="protein sequence ID" value="KAF2685465.1"/>
    <property type="molecule type" value="Genomic_DNA"/>
</dbReference>
<organism evidence="1 2">
    <name type="scientific">Lentithecium fluviatile CBS 122367</name>
    <dbReference type="NCBI Taxonomy" id="1168545"/>
    <lineage>
        <taxon>Eukaryota</taxon>
        <taxon>Fungi</taxon>
        <taxon>Dikarya</taxon>
        <taxon>Ascomycota</taxon>
        <taxon>Pezizomycotina</taxon>
        <taxon>Dothideomycetes</taxon>
        <taxon>Pleosporomycetidae</taxon>
        <taxon>Pleosporales</taxon>
        <taxon>Massarineae</taxon>
        <taxon>Lentitheciaceae</taxon>
        <taxon>Lentithecium</taxon>
    </lineage>
</organism>
<protein>
    <submittedName>
        <fullName evidence="1">Uncharacterized protein</fullName>
    </submittedName>
</protein>
<name>A0A6G1J5F0_9PLEO</name>
<evidence type="ECO:0000313" key="1">
    <source>
        <dbReference type="EMBL" id="KAF2685465.1"/>
    </source>
</evidence>
<sequence length="116" mass="12328">MNSISTIPPDTSSFASPGHQRCALAARSINIAASARPKADIGGKTRPEGVDWAEGRGGSLGFLVVREGCREIEFVVDRLKGGMTSSVERGQQGRVLRRSFCTTHVATGNSYGLCFV</sequence>
<dbReference type="AlphaFoldDB" id="A0A6G1J5F0"/>